<dbReference type="PANTHER" id="PTHR36923">
    <property type="entry name" value="FERREDOXIN"/>
    <property type="match status" value="1"/>
</dbReference>
<dbReference type="Gene3D" id="3.30.70.20">
    <property type="match status" value="1"/>
</dbReference>
<dbReference type="EMBL" id="UGQQ01000002">
    <property type="protein sequence ID" value="SUA28527.1"/>
    <property type="molecule type" value="Genomic_DNA"/>
</dbReference>
<keyword evidence="2 8" id="KW-0813">Transport</keyword>
<dbReference type="SUPFAM" id="SSF54862">
    <property type="entry name" value="4Fe-4S ferredoxins"/>
    <property type="match status" value="1"/>
</dbReference>
<keyword evidence="7" id="KW-0003">3Fe-4S</keyword>
<keyword evidence="6 8" id="KW-0411">Iron-sulfur</keyword>
<keyword evidence="5 8" id="KW-0408">Iron</keyword>
<evidence type="ECO:0000256" key="1">
    <source>
        <dbReference type="ARBA" id="ARBA00001927"/>
    </source>
</evidence>
<organism evidence="9 10">
    <name type="scientific">Mycolicibacterium senegalense</name>
    <dbReference type="NCBI Taxonomy" id="1796"/>
    <lineage>
        <taxon>Bacteria</taxon>
        <taxon>Bacillati</taxon>
        <taxon>Actinomycetota</taxon>
        <taxon>Actinomycetes</taxon>
        <taxon>Mycobacteriales</taxon>
        <taxon>Mycobacteriaceae</taxon>
        <taxon>Mycolicibacterium</taxon>
    </lineage>
</organism>
<reference evidence="9 10" key="1">
    <citation type="submission" date="2018-06" db="EMBL/GenBank/DDBJ databases">
        <authorList>
            <consortium name="Pathogen Informatics"/>
            <person name="Doyle S."/>
        </authorList>
    </citation>
    <scope>NUCLEOTIDE SEQUENCE [LARGE SCALE GENOMIC DNA]</scope>
    <source>
        <strain evidence="9 10">NCTC4524</strain>
    </source>
</reference>
<dbReference type="PANTHER" id="PTHR36923:SF3">
    <property type="entry name" value="FERREDOXIN"/>
    <property type="match status" value="1"/>
</dbReference>
<name>A0A378W619_9MYCO</name>
<comment type="cofactor">
    <cofactor evidence="1">
        <name>[3Fe-4S] cluster</name>
        <dbReference type="ChEBI" id="CHEBI:21137"/>
    </cofactor>
</comment>
<comment type="function">
    <text evidence="8">Ferredoxins are iron-sulfur proteins that transfer electrons in a wide variety of metabolic reactions.</text>
</comment>
<dbReference type="Proteomes" id="UP000254945">
    <property type="component" value="Unassembled WGS sequence"/>
</dbReference>
<dbReference type="GO" id="GO:0051538">
    <property type="term" value="F:3 iron, 4 sulfur cluster binding"/>
    <property type="evidence" value="ECO:0007669"/>
    <property type="project" value="UniProtKB-KW"/>
</dbReference>
<gene>
    <name evidence="9" type="primary">fdx_2</name>
    <name evidence="9" type="ORF">NCTC4524_04507</name>
</gene>
<proteinExistence type="predicted"/>
<dbReference type="GO" id="GO:0005506">
    <property type="term" value="F:iron ion binding"/>
    <property type="evidence" value="ECO:0007669"/>
    <property type="project" value="UniProtKB-UniRule"/>
</dbReference>
<sequence length="66" mass="7133">MKISVDHDLCLGSALCTGLVPDVFDLAEDGTLVVLTDKPDVALLNDIEEAVRSCPVRALRLDRDPL</sequence>
<keyword evidence="3 8" id="KW-0479">Metal-binding</keyword>
<evidence type="ECO:0000256" key="8">
    <source>
        <dbReference type="RuleBase" id="RU368020"/>
    </source>
</evidence>
<dbReference type="InterPro" id="IPR001080">
    <property type="entry name" value="3Fe4S_ferredoxin"/>
</dbReference>
<evidence type="ECO:0000313" key="10">
    <source>
        <dbReference type="Proteomes" id="UP000254945"/>
    </source>
</evidence>
<protein>
    <recommendedName>
        <fullName evidence="8">Ferredoxin</fullName>
    </recommendedName>
</protein>
<evidence type="ECO:0000256" key="7">
    <source>
        <dbReference type="ARBA" id="ARBA00023291"/>
    </source>
</evidence>
<evidence type="ECO:0000256" key="3">
    <source>
        <dbReference type="ARBA" id="ARBA00022723"/>
    </source>
</evidence>
<keyword evidence="4 8" id="KW-0249">Electron transport</keyword>
<dbReference type="PRINTS" id="PR00352">
    <property type="entry name" value="3FE4SFRDOXIN"/>
</dbReference>
<dbReference type="AlphaFoldDB" id="A0A378W619"/>
<dbReference type="Pfam" id="PF13459">
    <property type="entry name" value="Fer4_15"/>
    <property type="match status" value="1"/>
</dbReference>
<dbReference type="GO" id="GO:0009055">
    <property type="term" value="F:electron transfer activity"/>
    <property type="evidence" value="ECO:0007669"/>
    <property type="project" value="UniProtKB-UniRule"/>
</dbReference>
<evidence type="ECO:0000256" key="6">
    <source>
        <dbReference type="ARBA" id="ARBA00023014"/>
    </source>
</evidence>
<dbReference type="InterPro" id="IPR051269">
    <property type="entry name" value="Fe-S_cluster_ET"/>
</dbReference>
<accession>A0A378W619</accession>
<evidence type="ECO:0000313" key="9">
    <source>
        <dbReference type="EMBL" id="SUA28527.1"/>
    </source>
</evidence>
<evidence type="ECO:0000256" key="2">
    <source>
        <dbReference type="ARBA" id="ARBA00022448"/>
    </source>
</evidence>
<evidence type="ECO:0000256" key="4">
    <source>
        <dbReference type="ARBA" id="ARBA00022982"/>
    </source>
</evidence>
<evidence type="ECO:0000256" key="5">
    <source>
        <dbReference type="ARBA" id="ARBA00023004"/>
    </source>
</evidence>